<dbReference type="Proteomes" id="UP000198372">
    <property type="component" value="Unassembled WGS sequence"/>
</dbReference>
<evidence type="ECO:0000313" key="3">
    <source>
        <dbReference type="Proteomes" id="UP000198372"/>
    </source>
</evidence>
<feature type="region of interest" description="Disordered" evidence="1">
    <location>
        <begin position="589"/>
        <end position="637"/>
    </location>
</feature>
<feature type="compositionally biased region" description="Basic and acidic residues" evidence="1">
    <location>
        <begin position="911"/>
        <end position="930"/>
    </location>
</feature>
<keyword evidence="3" id="KW-1185">Reference proteome</keyword>
<dbReference type="STRING" id="269621.A0A238F495"/>
<feature type="compositionally biased region" description="Low complexity" evidence="1">
    <location>
        <begin position="591"/>
        <end position="618"/>
    </location>
</feature>
<proteinExistence type="predicted"/>
<feature type="region of interest" description="Disordered" evidence="1">
    <location>
        <begin position="911"/>
        <end position="931"/>
    </location>
</feature>
<sequence length="1044" mass="116557">MDDELRSYIFSQGLLLPPDDYLTALLDPIALELQAPLPTSEAIDEDDLRSIEFWDRRKWDGWMKGIEKEVWEDKLEVKEAVLQRVKGMMAELKKRHWSKMSGLSEVMEDEEDDHVFRFPNRLEDDYLLSRVARRRGVTFESELPTQEIIDKEMVVPPLLDVEDDGDLLRMLEMPEIEDGLDLRLQTTADHVTYLKKMTRSIKAMGRLTREQVLAEPYDADGDGDELPLGLDIDSYRIPSPPLLPRASWKVTDPPRFDLFDEVEVITPPSSPRGCGIPMDAWNREEGIRSLPSSPVRFSRGASLRPIWSSPPTSEQPQVGLEEMEIEKPLFPRAKRGTAATADVEMLPVPIPSLPTSDEDPMREVLARTNTHISELLASDDTFGSDSTASQDLTKLRLRGKRAERMPEHTFILSIWTLGHTVPHLSTPTLPTPPPPPGLEDFASISSSLWSLKVDQGLTSATIGLPWAVDKQIDGQKLHSALLDDDSAQFCDLEEAQERGAALLAETKETDRELAEASLDGTSEVGSKMNQMIDDVFLLPRAPAKVTQPGATVPEPATAQSMASSTNRFTQITAADLDMSKIPPDLIEAVQSTTSSSSPPSRLLSTGLRSSNPASESRSSPPPMQESGAPGRSMVNVDSPDVSGLRYIVASRLGYLQGTSHVQTSTNRSAAFDQFLTTRGQQVSHASPTLTKRIGRCEAKQNPVTTSLPRVGYEAPRTPPYQDTPFPKPQFLQADDETGPLAHIRVVGFHSLFQNRALRSALESANIELVHRYSRWKEHRFRTFDPHLVLDGRTCVLFRSLWSLVGRAYRPGEVEETSAINDLTREEAFFTTLARISHRFDRILVVLTERWPKTSTAVDEYTQPVLKALGELDQGILEHLTGRDDRVRVEVVFSRSPEESCNIVRRLHDDLGKSDQEGSRDATRADPREWLGDPSEDEAILLQIHPINEIIASQILSQCSAAEFFQIDEGTREVRFAGIIGAERLVEVERRIEELRLRQDPGSQVPRADDAASKLTGIAEFEATGSVPSDKSLTSFQELFFDFEA</sequence>
<dbReference type="AlphaFoldDB" id="A0A238F495"/>
<gene>
    <name evidence="2" type="ORF">BQ2448_5478</name>
</gene>
<accession>A0A238F495</accession>
<protein>
    <submittedName>
        <fullName evidence="2">BQ2448_5478 protein</fullName>
    </submittedName>
</protein>
<dbReference type="OrthoDB" id="2422840at2759"/>
<evidence type="ECO:0000313" key="2">
    <source>
        <dbReference type="EMBL" id="SCV67867.1"/>
    </source>
</evidence>
<organism evidence="2 3">
    <name type="scientific">Microbotryum intermedium</name>
    <dbReference type="NCBI Taxonomy" id="269621"/>
    <lineage>
        <taxon>Eukaryota</taxon>
        <taxon>Fungi</taxon>
        <taxon>Dikarya</taxon>
        <taxon>Basidiomycota</taxon>
        <taxon>Pucciniomycotina</taxon>
        <taxon>Microbotryomycetes</taxon>
        <taxon>Microbotryales</taxon>
        <taxon>Microbotryaceae</taxon>
        <taxon>Microbotryum</taxon>
    </lineage>
</organism>
<name>A0A238F495_9BASI</name>
<dbReference type="EMBL" id="FMSP01000002">
    <property type="protein sequence ID" value="SCV67867.1"/>
    <property type="molecule type" value="Genomic_DNA"/>
</dbReference>
<evidence type="ECO:0000256" key="1">
    <source>
        <dbReference type="SAM" id="MobiDB-lite"/>
    </source>
</evidence>
<reference evidence="3" key="1">
    <citation type="submission" date="2016-09" db="EMBL/GenBank/DDBJ databases">
        <authorList>
            <person name="Jeantristanb JTB J.-T."/>
            <person name="Ricardo R."/>
        </authorList>
    </citation>
    <scope>NUCLEOTIDE SEQUENCE [LARGE SCALE GENOMIC DNA]</scope>
</reference>